<organism evidence="1 2">
    <name type="scientific">Sulfobacillus benefaciens</name>
    <dbReference type="NCBI Taxonomy" id="453960"/>
    <lineage>
        <taxon>Bacteria</taxon>
        <taxon>Bacillati</taxon>
        <taxon>Bacillota</taxon>
        <taxon>Clostridia</taxon>
        <taxon>Eubacteriales</taxon>
        <taxon>Clostridiales Family XVII. Incertae Sedis</taxon>
        <taxon>Sulfobacillus</taxon>
    </lineage>
</organism>
<reference evidence="1 2" key="1">
    <citation type="journal article" date="2014" name="BMC Genomics">
        <title>Comparison of environmental and isolate Sulfobacillus genomes reveals diverse carbon, sulfur, nitrogen, and hydrogen metabolisms.</title>
        <authorList>
            <person name="Justice N.B."/>
            <person name="Norman A."/>
            <person name="Brown C.T."/>
            <person name="Singh A."/>
            <person name="Thomas B.C."/>
            <person name="Banfield J.F."/>
        </authorList>
    </citation>
    <scope>NUCLEOTIDE SEQUENCE [LARGE SCALE GENOMIC DNA]</scope>
    <source>
        <strain evidence="1">AMDSBA4</strain>
    </source>
</reference>
<comment type="caution">
    <text evidence="1">The sequence shown here is derived from an EMBL/GenBank/DDBJ whole genome shotgun (WGS) entry which is preliminary data.</text>
</comment>
<dbReference type="AlphaFoldDB" id="A0A2T2XCL3"/>
<name>A0A2T2XCL3_9FIRM</name>
<proteinExistence type="predicted"/>
<dbReference type="EMBL" id="PXYW01000048">
    <property type="protein sequence ID" value="PSR32220.1"/>
    <property type="molecule type" value="Genomic_DNA"/>
</dbReference>
<protein>
    <submittedName>
        <fullName evidence="1">Uncharacterized protein</fullName>
    </submittedName>
</protein>
<gene>
    <name evidence="1" type="ORF">C7B46_15260</name>
</gene>
<dbReference type="Proteomes" id="UP000242972">
    <property type="component" value="Unassembled WGS sequence"/>
</dbReference>
<accession>A0A2T2XCL3</accession>
<sequence length="296" mass="32555">MSDLIRDVVEDILQRRPGSPAINPRNDVAAAMGRPNYQRKKAEERIAQLQGVGTSDRVGVNTARPTTVPITTLSAEMRRTCLTHECDRAPRVVSRGAESATRRGEVIGRIGGSSGIWWLDHPDERALTERVRQVWDGGPMAMVVIGKTGPHHVVLLDELLHALDGAVRVRIGAQGPDGSLLIGIGHPDESRLKGELKTLANRLGRAQYPHKEVYLLEYPCAFIQQVLEVGSTPAMGILLDVPELDGVLIGDWIYQNLADTAVNVTVRDDWLLLTGPVEAVHQALDTAKWYRDRLRG</sequence>
<evidence type="ECO:0000313" key="1">
    <source>
        <dbReference type="EMBL" id="PSR32220.1"/>
    </source>
</evidence>
<evidence type="ECO:0000313" key="2">
    <source>
        <dbReference type="Proteomes" id="UP000242972"/>
    </source>
</evidence>